<comment type="caution">
    <text evidence="1">The sequence shown here is derived from an EMBL/GenBank/DDBJ whole genome shotgun (WGS) entry which is preliminary data.</text>
</comment>
<protein>
    <submittedName>
        <fullName evidence="1">Uncharacterized protein</fullName>
    </submittedName>
</protein>
<dbReference type="Proteomes" id="UP000245124">
    <property type="component" value="Unassembled WGS sequence"/>
</dbReference>
<sequence>MGKDYILFLHGVNVRESKENERNQNYIYADKLFNLIVELVREKDRNRESHIPHPNCHKFIST</sequence>
<reference evidence="1 2" key="1">
    <citation type="submission" date="2017-06" db="EMBL/GenBank/DDBJ databases">
        <title>Genome sequencing of cyanobaciteial culture collection at National Institute for Environmental Studies (NIES).</title>
        <authorList>
            <person name="Hirose Y."/>
            <person name="Shimura Y."/>
            <person name="Fujisawa T."/>
            <person name="Nakamura Y."/>
            <person name="Kawachi M."/>
        </authorList>
    </citation>
    <scope>NUCLEOTIDE SEQUENCE [LARGE SCALE GENOMIC DNA]</scope>
    <source>
        <strain evidence="1 2">NIES-4072</strain>
    </source>
</reference>
<organism evidence="1 2">
    <name type="scientific">Nostoc commune NIES-4072</name>
    <dbReference type="NCBI Taxonomy" id="2005467"/>
    <lineage>
        <taxon>Bacteria</taxon>
        <taxon>Bacillati</taxon>
        <taxon>Cyanobacteriota</taxon>
        <taxon>Cyanophyceae</taxon>
        <taxon>Nostocales</taxon>
        <taxon>Nostocaceae</taxon>
        <taxon>Nostoc</taxon>
    </lineage>
</organism>
<proteinExistence type="predicted"/>
<gene>
    <name evidence="1" type="ORF">NIES4072_62420</name>
</gene>
<keyword evidence="2" id="KW-1185">Reference proteome</keyword>
<evidence type="ECO:0000313" key="1">
    <source>
        <dbReference type="EMBL" id="GBG22531.1"/>
    </source>
</evidence>
<dbReference type="AlphaFoldDB" id="A0A2R5G394"/>
<dbReference type="EMBL" id="BDUD01000001">
    <property type="protein sequence ID" value="GBG22531.1"/>
    <property type="molecule type" value="Genomic_DNA"/>
</dbReference>
<evidence type="ECO:0000313" key="2">
    <source>
        <dbReference type="Proteomes" id="UP000245124"/>
    </source>
</evidence>
<accession>A0A2R5G394</accession>
<name>A0A2R5G394_NOSCO</name>